<dbReference type="InterPro" id="IPR012337">
    <property type="entry name" value="RNaseH-like_sf"/>
</dbReference>
<feature type="compositionally biased region" description="Acidic residues" evidence="1">
    <location>
        <begin position="117"/>
        <end position="130"/>
    </location>
</feature>
<organism evidence="3 4">
    <name type="scientific">Trifolium medium</name>
    <dbReference type="NCBI Taxonomy" id="97028"/>
    <lineage>
        <taxon>Eukaryota</taxon>
        <taxon>Viridiplantae</taxon>
        <taxon>Streptophyta</taxon>
        <taxon>Embryophyta</taxon>
        <taxon>Tracheophyta</taxon>
        <taxon>Spermatophyta</taxon>
        <taxon>Magnoliopsida</taxon>
        <taxon>eudicotyledons</taxon>
        <taxon>Gunneridae</taxon>
        <taxon>Pentapetalae</taxon>
        <taxon>rosids</taxon>
        <taxon>fabids</taxon>
        <taxon>Fabales</taxon>
        <taxon>Fabaceae</taxon>
        <taxon>Papilionoideae</taxon>
        <taxon>50 kb inversion clade</taxon>
        <taxon>NPAAA clade</taxon>
        <taxon>Hologalegina</taxon>
        <taxon>IRL clade</taxon>
        <taxon>Trifolieae</taxon>
        <taxon>Trifolium</taxon>
    </lineage>
</organism>
<feature type="compositionally biased region" description="Basic and acidic residues" evidence="1">
    <location>
        <begin position="92"/>
        <end position="104"/>
    </location>
</feature>
<feature type="non-terminal residue" evidence="3">
    <location>
        <position position="154"/>
    </location>
</feature>
<feature type="domain" description="Retroviral polymerase SH3-like" evidence="2">
    <location>
        <begin position="59"/>
        <end position="87"/>
    </location>
</feature>
<accession>A0A392PY32</accession>
<dbReference type="Pfam" id="PF25597">
    <property type="entry name" value="SH3_retrovirus"/>
    <property type="match status" value="1"/>
</dbReference>
<evidence type="ECO:0000313" key="4">
    <source>
        <dbReference type="Proteomes" id="UP000265520"/>
    </source>
</evidence>
<evidence type="ECO:0000313" key="3">
    <source>
        <dbReference type="EMBL" id="MCI16981.1"/>
    </source>
</evidence>
<dbReference type="SUPFAM" id="SSF53098">
    <property type="entry name" value="Ribonuclease H-like"/>
    <property type="match status" value="1"/>
</dbReference>
<name>A0A392PY32_9FABA</name>
<keyword evidence="4" id="KW-1185">Reference proteome</keyword>
<reference evidence="3 4" key="1">
    <citation type="journal article" date="2018" name="Front. Plant Sci.">
        <title>Red Clover (Trifolium pratense) and Zigzag Clover (T. medium) - A Picture of Genomic Similarities and Differences.</title>
        <authorList>
            <person name="Dluhosova J."/>
            <person name="Istvanek J."/>
            <person name="Nedelnik J."/>
            <person name="Repkova J."/>
        </authorList>
    </citation>
    <scope>NUCLEOTIDE SEQUENCE [LARGE SCALE GENOMIC DNA]</scope>
    <source>
        <strain evidence="4">cv. 10/8</strain>
        <tissue evidence="3">Leaf</tissue>
    </source>
</reference>
<proteinExistence type="predicted"/>
<feature type="region of interest" description="Disordered" evidence="1">
    <location>
        <begin position="91"/>
        <end position="154"/>
    </location>
</feature>
<evidence type="ECO:0000259" key="2">
    <source>
        <dbReference type="Pfam" id="PF25597"/>
    </source>
</evidence>
<dbReference type="InterPro" id="IPR057670">
    <property type="entry name" value="SH3_retrovirus"/>
</dbReference>
<dbReference type="PANTHER" id="PTHR42648">
    <property type="entry name" value="TRANSPOSASE, PUTATIVE-RELATED"/>
    <property type="match status" value="1"/>
</dbReference>
<dbReference type="AlphaFoldDB" id="A0A392PY32"/>
<dbReference type="InterPro" id="IPR039537">
    <property type="entry name" value="Retrotran_Ty1/copia-like"/>
</dbReference>
<protein>
    <submittedName>
        <fullName evidence="3">Retrovirus-related pol polyprotein from transposon tnt 1-94</fullName>
    </submittedName>
</protein>
<dbReference type="Proteomes" id="UP000265520">
    <property type="component" value="Unassembled WGS sequence"/>
</dbReference>
<evidence type="ECO:0000256" key="1">
    <source>
        <dbReference type="SAM" id="MobiDB-lite"/>
    </source>
</evidence>
<dbReference type="PANTHER" id="PTHR42648:SF18">
    <property type="entry name" value="RETROTRANSPOSON, UNCLASSIFIED-LIKE PROTEIN"/>
    <property type="match status" value="1"/>
</dbReference>
<sequence length="154" mass="17567">MVRSIISARSIPKKFWPEAVKWVTYVMNRCPTHAVKDLTPEEAWSGVKPFVHHFRVFGCLAHVHIPDVHRKKLDSKSIACVLLGESEEIELQNDHEIADEHNNDAEDGQNDPIDNNDSNEDSNDESEAESDTLPPRPRNPPEYLRDYVTGIENI</sequence>
<dbReference type="EMBL" id="LXQA010103324">
    <property type="protein sequence ID" value="MCI16981.1"/>
    <property type="molecule type" value="Genomic_DNA"/>
</dbReference>
<comment type="caution">
    <text evidence="3">The sequence shown here is derived from an EMBL/GenBank/DDBJ whole genome shotgun (WGS) entry which is preliminary data.</text>
</comment>